<name>A0A9P8VBX9_9PEZI</name>
<evidence type="ECO:0000313" key="1">
    <source>
        <dbReference type="EMBL" id="KAH6686638.1"/>
    </source>
</evidence>
<keyword evidence="2" id="KW-1185">Reference proteome</keyword>
<dbReference type="EMBL" id="JAGSXJ010000012">
    <property type="protein sequence ID" value="KAH6686638.1"/>
    <property type="molecule type" value="Genomic_DNA"/>
</dbReference>
<dbReference type="Proteomes" id="UP000770015">
    <property type="component" value="Unassembled WGS sequence"/>
</dbReference>
<dbReference type="OrthoDB" id="3649348at2759"/>
<proteinExistence type="predicted"/>
<evidence type="ECO:0000313" key="2">
    <source>
        <dbReference type="Proteomes" id="UP000770015"/>
    </source>
</evidence>
<gene>
    <name evidence="1" type="ORF">F5X68DRAFT_261674</name>
</gene>
<protein>
    <submittedName>
        <fullName evidence="1">Uncharacterized protein</fullName>
    </submittedName>
</protein>
<sequence length="153" mass="16041">MAEPIRLIVCGARESIGAGVIAGLKPEYEVVQFILTPEAAISEIPLIARGQKPATSSSSIGTGNISEDRRPVAVITGGAYSEGFDELRAKVEGQFDGPEGSGLVWLKHDGSKPAPVPGTPEYGKVIIDRTREALGSVEKKGVLGSGKSEVHLY</sequence>
<accession>A0A9P8VBX9</accession>
<organism evidence="1 2">
    <name type="scientific">Plectosphaerella plurivora</name>
    <dbReference type="NCBI Taxonomy" id="936078"/>
    <lineage>
        <taxon>Eukaryota</taxon>
        <taxon>Fungi</taxon>
        <taxon>Dikarya</taxon>
        <taxon>Ascomycota</taxon>
        <taxon>Pezizomycotina</taxon>
        <taxon>Sordariomycetes</taxon>
        <taxon>Hypocreomycetidae</taxon>
        <taxon>Glomerellales</taxon>
        <taxon>Plectosphaerellaceae</taxon>
        <taxon>Plectosphaerella</taxon>
    </lineage>
</organism>
<reference evidence="1" key="1">
    <citation type="journal article" date="2021" name="Nat. Commun.">
        <title>Genetic determinants of endophytism in the Arabidopsis root mycobiome.</title>
        <authorList>
            <person name="Mesny F."/>
            <person name="Miyauchi S."/>
            <person name="Thiergart T."/>
            <person name="Pickel B."/>
            <person name="Atanasova L."/>
            <person name="Karlsson M."/>
            <person name="Huettel B."/>
            <person name="Barry K.W."/>
            <person name="Haridas S."/>
            <person name="Chen C."/>
            <person name="Bauer D."/>
            <person name="Andreopoulos W."/>
            <person name="Pangilinan J."/>
            <person name="LaButti K."/>
            <person name="Riley R."/>
            <person name="Lipzen A."/>
            <person name="Clum A."/>
            <person name="Drula E."/>
            <person name="Henrissat B."/>
            <person name="Kohler A."/>
            <person name="Grigoriev I.V."/>
            <person name="Martin F.M."/>
            <person name="Hacquard S."/>
        </authorList>
    </citation>
    <scope>NUCLEOTIDE SEQUENCE</scope>
    <source>
        <strain evidence="1">MPI-SDFR-AT-0117</strain>
    </source>
</reference>
<comment type="caution">
    <text evidence="1">The sequence shown here is derived from an EMBL/GenBank/DDBJ whole genome shotgun (WGS) entry which is preliminary data.</text>
</comment>
<dbReference type="AlphaFoldDB" id="A0A9P8VBX9"/>